<organism evidence="1 2">
    <name type="scientific">Marinobacter qingdaonensis</name>
    <dbReference type="NCBI Taxonomy" id="3108486"/>
    <lineage>
        <taxon>Bacteria</taxon>
        <taxon>Pseudomonadati</taxon>
        <taxon>Pseudomonadota</taxon>
        <taxon>Gammaproteobacteria</taxon>
        <taxon>Pseudomonadales</taxon>
        <taxon>Marinobacteraceae</taxon>
        <taxon>Marinobacter</taxon>
    </lineage>
</organism>
<dbReference type="RefSeq" id="WP_322856262.1">
    <property type="nucleotide sequence ID" value="NZ_JAYDCJ010000003.1"/>
</dbReference>
<evidence type="ECO:0000313" key="1">
    <source>
        <dbReference type="EMBL" id="MEA1081820.1"/>
    </source>
</evidence>
<comment type="caution">
    <text evidence="1">The sequence shown here is derived from an EMBL/GenBank/DDBJ whole genome shotgun (WGS) entry which is preliminary data.</text>
</comment>
<sequence length="93" mass="10110">MNELDLHDVFNRVHLYLLESGVVMTPDQCARVLQLLQSVVADVQRPGNTATALELAIDALPGVFELPALAVPQISPPLQRGSIGYHVPEARRG</sequence>
<dbReference type="Proteomes" id="UP001305746">
    <property type="component" value="Unassembled WGS sequence"/>
</dbReference>
<proteinExistence type="predicted"/>
<dbReference type="EMBL" id="JAYDCJ010000003">
    <property type="protein sequence ID" value="MEA1081820.1"/>
    <property type="molecule type" value="Genomic_DNA"/>
</dbReference>
<evidence type="ECO:0000313" key="2">
    <source>
        <dbReference type="Proteomes" id="UP001305746"/>
    </source>
</evidence>
<accession>A0ABU5P1A1</accession>
<keyword evidence="2" id="KW-1185">Reference proteome</keyword>
<name>A0ABU5P1A1_9GAMM</name>
<gene>
    <name evidence="1" type="ORF">U5822_14185</name>
</gene>
<protein>
    <submittedName>
        <fullName evidence="1">Uncharacterized protein</fullName>
    </submittedName>
</protein>
<reference evidence="1 2" key="1">
    <citation type="submission" date="2023-12" db="EMBL/GenBank/DDBJ databases">
        <title>Marinobacter qingdaonensis sp. nov., isolated from the intertidal sediment of Qingdao, PR China.</title>
        <authorList>
            <person name="Li Y."/>
        </authorList>
    </citation>
    <scope>NUCLEOTIDE SEQUENCE [LARGE SCALE GENOMIC DNA]</scope>
    <source>
        <strain evidence="1 2">ASW11-75</strain>
    </source>
</reference>